<dbReference type="Proteomes" id="UP001501759">
    <property type="component" value="Unassembled WGS sequence"/>
</dbReference>
<reference evidence="3" key="1">
    <citation type="journal article" date="2019" name="Int. J. Syst. Evol. Microbiol.">
        <title>The Global Catalogue of Microorganisms (GCM) 10K type strain sequencing project: providing services to taxonomists for standard genome sequencing and annotation.</title>
        <authorList>
            <consortium name="The Broad Institute Genomics Platform"/>
            <consortium name="The Broad Institute Genome Sequencing Center for Infectious Disease"/>
            <person name="Wu L."/>
            <person name="Ma J."/>
        </authorList>
    </citation>
    <scope>NUCLEOTIDE SEQUENCE [LARGE SCALE GENOMIC DNA]</scope>
    <source>
        <strain evidence="3">JCM 18409</strain>
    </source>
</reference>
<evidence type="ECO:0000313" key="3">
    <source>
        <dbReference type="Proteomes" id="UP001501759"/>
    </source>
</evidence>
<evidence type="ECO:0000313" key="2">
    <source>
        <dbReference type="EMBL" id="GAA5021018.1"/>
    </source>
</evidence>
<name>A0ABP9J735_9ACTN</name>
<feature type="compositionally biased region" description="Basic and acidic residues" evidence="1">
    <location>
        <begin position="73"/>
        <end position="91"/>
    </location>
</feature>
<accession>A0ABP9J735</accession>
<proteinExistence type="predicted"/>
<dbReference type="RefSeq" id="WP_345653878.1">
    <property type="nucleotide sequence ID" value="NZ_BAABKB010000021.1"/>
</dbReference>
<gene>
    <name evidence="2" type="ORF">GCM10023335_51430</name>
</gene>
<sequence length="91" mass="10252">MASFDRRPIEAAKRLVNQVSLPAVDTLLDGRNTFAASLNWPETQQRVAALFKRGLQREGDLEKHFGAHLADLLNDKPDRPPRPEPRRRPGG</sequence>
<organism evidence="2 3">
    <name type="scientific">Streptomyces siamensis</name>
    <dbReference type="NCBI Taxonomy" id="1274986"/>
    <lineage>
        <taxon>Bacteria</taxon>
        <taxon>Bacillati</taxon>
        <taxon>Actinomycetota</taxon>
        <taxon>Actinomycetes</taxon>
        <taxon>Kitasatosporales</taxon>
        <taxon>Streptomycetaceae</taxon>
        <taxon>Streptomyces</taxon>
    </lineage>
</organism>
<evidence type="ECO:0000256" key="1">
    <source>
        <dbReference type="SAM" id="MobiDB-lite"/>
    </source>
</evidence>
<dbReference type="EMBL" id="BAABKB010000021">
    <property type="protein sequence ID" value="GAA5021018.1"/>
    <property type="molecule type" value="Genomic_DNA"/>
</dbReference>
<feature type="region of interest" description="Disordered" evidence="1">
    <location>
        <begin position="70"/>
        <end position="91"/>
    </location>
</feature>
<dbReference type="Gene3D" id="3.90.226.10">
    <property type="entry name" value="2-enoyl-CoA Hydratase, Chain A, domain 1"/>
    <property type="match status" value="1"/>
</dbReference>
<keyword evidence="3" id="KW-1185">Reference proteome</keyword>
<protein>
    <submittedName>
        <fullName evidence="2">Uncharacterized protein</fullName>
    </submittedName>
</protein>
<comment type="caution">
    <text evidence="2">The sequence shown here is derived from an EMBL/GenBank/DDBJ whole genome shotgun (WGS) entry which is preliminary data.</text>
</comment>